<keyword evidence="1" id="KW-0233">DNA recombination</keyword>
<dbReference type="Pfam" id="PF00027">
    <property type="entry name" value="cNMP_binding"/>
    <property type="match status" value="3"/>
</dbReference>
<evidence type="ECO:0000256" key="1">
    <source>
        <dbReference type="ARBA" id="ARBA00023172"/>
    </source>
</evidence>
<dbReference type="CDD" id="cd00038">
    <property type="entry name" value="CAP_ED"/>
    <property type="match status" value="3"/>
</dbReference>
<reference evidence="4 5" key="1">
    <citation type="submission" date="2020-04" db="EMBL/GenBank/DDBJ databases">
        <title>Perkinsus chesapeaki whole genome sequence.</title>
        <authorList>
            <person name="Bogema D.R."/>
        </authorList>
    </citation>
    <scope>NUCLEOTIDE SEQUENCE [LARGE SCALE GENOMIC DNA]</scope>
    <source>
        <strain evidence="4">ATCC PRA-425</strain>
    </source>
</reference>
<dbReference type="PROSITE" id="PS00888">
    <property type="entry name" value="CNMP_BINDING_1"/>
    <property type="match status" value="1"/>
</dbReference>
<dbReference type="Gene3D" id="2.60.120.10">
    <property type="entry name" value="Jelly Rolls"/>
    <property type="match status" value="4"/>
</dbReference>
<keyword evidence="5" id="KW-1185">Reference proteome</keyword>
<dbReference type="GO" id="GO:0005952">
    <property type="term" value="C:cAMP-dependent protein kinase complex"/>
    <property type="evidence" value="ECO:0007669"/>
    <property type="project" value="InterPro"/>
</dbReference>
<evidence type="ECO:0000313" key="4">
    <source>
        <dbReference type="EMBL" id="KAF4673585.1"/>
    </source>
</evidence>
<evidence type="ECO:0000256" key="2">
    <source>
        <dbReference type="SAM" id="MobiDB-lite"/>
    </source>
</evidence>
<dbReference type="PROSITE" id="PS50042">
    <property type="entry name" value="CNMP_BINDING_3"/>
    <property type="match status" value="4"/>
</dbReference>
<dbReference type="InterPro" id="IPR050503">
    <property type="entry name" value="cAMP-dep_PK_reg_su-like"/>
</dbReference>
<feature type="region of interest" description="Disordered" evidence="2">
    <location>
        <begin position="1"/>
        <end position="88"/>
    </location>
</feature>
<feature type="domain" description="Cyclic nucleotide-binding" evidence="3">
    <location>
        <begin position="116"/>
        <end position="251"/>
    </location>
</feature>
<dbReference type="GO" id="GO:0015074">
    <property type="term" value="P:DNA integration"/>
    <property type="evidence" value="ECO:0007669"/>
    <property type="project" value="InterPro"/>
</dbReference>
<dbReference type="GO" id="GO:0003677">
    <property type="term" value="F:DNA binding"/>
    <property type="evidence" value="ECO:0007669"/>
    <property type="project" value="InterPro"/>
</dbReference>
<evidence type="ECO:0000259" key="3">
    <source>
        <dbReference type="PROSITE" id="PS50042"/>
    </source>
</evidence>
<dbReference type="GO" id="GO:0005829">
    <property type="term" value="C:cytosol"/>
    <property type="evidence" value="ECO:0007669"/>
    <property type="project" value="TreeGrafter"/>
</dbReference>
<dbReference type="PROSITE" id="PS00889">
    <property type="entry name" value="CNMP_BINDING_2"/>
    <property type="match status" value="2"/>
</dbReference>
<dbReference type="InterPro" id="IPR000595">
    <property type="entry name" value="cNMP-bd_dom"/>
</dbReference>
<dbReference type="SMART" id="SM00100">
    <property type="entry name" value="cNMP"/>
    <property type="match status" value="3"/>
</dbReference>
<dbReference type="PANTHER" id="PTHR11635">
    <property type="entry name" value="CAMP-DEPENDENT PROTEIN KINASE REGULATORY CHAIN"/>
    <property type="match status" value="1"/>
</dbReference>
<dbReference type="PANTHER" id="PTHR11635:SF152">
    <property type="entry name" value="CAMP-DEPENDENT PROTEIN KINASE TYPE I REGULATORY SUBUNIT-RELATED"/>
    <property type="match status" value="1"/>
</dbReference>
<dbReference type="Proteomes" id="UP000591131">
    <property type="component" value="Unassembled WGS sequence"/>
</dbReference>
<sequence length="1050" mass="115580">MGCGASSSSSANVVQPAQPQESTAREAAAGDGGAEPKHHQKDNKGDAGGSEHNGDNGPEEDAPKSTAPRPRRAGVSAQTVSAEDRKNFKKPVYEKDELTKEMLLDIIKTNERLQVLFGNLDEDGTTDVIMAMYARSFNPGEILIKQGDEGDAFWIVESGQYDIYVYRPSKDGSKEPEKQPDGSPPLGDKVLSCTKGACFGELALMYNAPRAATVKCTEAGKAWGLDRESFQMMVTTAESTKKKKYEDFLTSVPILKDLNHFEIAQLSDMLDAQDHKSGDVLMMQGDAGDNFYILESGEAKACLTGEDGNEVVAKVYNTPGDYFGELALLTSAPRRATVYASGNGCRVLALSKDKFDRVLGPIKPRLQAKMNEYPQYAEIIKSQGDDTPKATHPEADSMSDLGQSDDDEEEAPKEQKTKLDVLLQNDPNAPKDLGSVKRRRSGVSAPQVTQYEAEHWEKPVFDKTPEEKDTIAKMIQDNPKLQVLFGHLQPDAVTDIIMAMYPKSVETGTDVIKQGDDGDAFYIVAEGSLHVHVRRPGEAESTKGAKVLELGPGSLFGELALLYNAPRAATVTAVKDSKLWALDAESFRLMLRTAQAVEPKENEEFVHSCEAFAKLNRFERAELSTALERDLFDAEEVFAQEGETADRMFILEDGEAVAFDKDNNAHNRDKLNRVVKRFRGMTYAKSTKSTMSVRMRLWSKLADGIGVPVVPLSAYGVETICSVLRAAGYRSAINYLNSAITHNRDKGHTPDASTEAAIKRARMACKRNLGPPKRMRGISLQELRTLSRKLNGLHPKHRMGGYLLASWFLLRCSELLALNMEHLVFDEAAKIVSVTIASSKVDQAGFGCVRSHGCLCSKPIDPDAAICPFHVIWHLVLTRKRQRASDSSPLMISRKGEWFQKKEFLDCFREDARSCGLAISENDKLGTHSFRRGGVQLLASSGAASRDQLKRFGRWSSDCIDRYLEDVLISDSHMYAARAVRQDSVFPATGESAGGAQDGRANAQADSVSDNTSCLVHRCPVTPPRKKSNWFAHPLTGWIRSDLSSRISRR</sequence>
<feature type="compositionally biased region" description="Basic and acidic residues" evidence="2">
    <location>
        <begin position="168"/>
        <end position="180"/>
    </location>
</feature>
<feature type="compositionally biased region" description="Basic and acidic residues" evidence="2">
    <location>
        <begin position="383"/>
        <end position="395"/>
    </location>
</feature>
<accession>A0A7J6MPT0</accession>
<dbReference type="PRINTS" id="PR00103">
    <property type="entry name" value="CAMPKINASE"/>
</dbReference>
<feature type="compositionally biased region" description="Polar residues" evidence="2">
    <location>
        <begin position="1"/>
        <end position="22"/>
    </location>
</feature>
<feature type="domain" description="Cyclic nucleotide-binding" evidence="3">
    <location>
        <begin position="484"/>
        <end position="608"/>
    </location>
</feature>
<dbReference type="InterPro" id="IPR014710">
    <property type="entry name" value="RmlC-like_jellyroll"/>
</dbReference>
<proteinExistence type="predicted"/>
<dbReference type="OrthoDB" id="417078at2759"/>
<name>A0A7J6MPT0_PERCH</name>
<feature type="region of interest" description="Disordered" evidence="2">
    <location>
        <begin position="383"/>
        <end position="449"/>
    </location>
</feature>
<gene>
    <name evidence="4" type="ORF">FOL47_010392</name>
</gene>
<dbReference type="GO" id="GO:0004862">
    <property type="term" value="F:cAMP-dependent protein kinase inhibitor activity"/>
    <property type="evidence" value="ECO:0007669"/>
    <property type="project" value="TreeGrafter"/>
</dbReference>
<dbReference type="Gene3D" id="1.10.443.10">
    <property type="entry name" value="Intergrase catalytic core"/>
    <property type="match status" value="1"/>
</dbReference>
<dbReference type="GO" id="GO:0006310">
    <property type="term" value="P:DNA recombination"/>
    <property type="evidence" value="ECO:0007669"/>
    <property type="project" value="UniProtKB-KW"/>
</dbReference>
<feature type="domain" description="Cyclic nucleotide-binding" evidence="3">
    <location>
        <begin position="611"/>
        <end position="664"/>
    </location>
</feature>
<feature type="domain" description="Cyclic nucleotide-binding" evidence="3">
    <location>
        <begin position="254"/>
        <end position="376"/>
    </location>
</feature>
<comment type="caution">
    <text evidence="4">The sequence shown here is derived from an EMBL/GenBank/DDBJ whole genome shotgun (WGS) entry which is preliminary data.</text>
</comment>
<dbReference type="EMBL" id="JAAPAO010000080">
    <property type="protein sequence ID" value="KAF4673585.1"/>
    <property type="molecule type" value="Genomic_DNA"/>
</dbReference>
<organism evidence="4 5">
    <name type="scientific">Perkinsus chesapeaki</name>
    <name type="common">Clam parasite</name>
    <name type="synonym">Perkinsus andrewsi</name>
    <dbReference type="NCBI Taxonomy" id="330153"/>
    <lineage>
        <taxon>Eukaryota</taxon>
        <taxon>Sar</taxon>
        <taxon>Alveolata</taxon>
        <taxon>Perkinsozoa</taxon>
        <taxon>Perkinsea</taxon>
        <taxon>Perkinsida</taxon>
        <taxon>Perkinsidae</taxon>
        <taxon>Perkinsus</taxon>
    </lineage>
</organism>
<dbReference type="GO" id="GO:0034236">
    <property type="term" value="F:protein kinase A catalytic subunit binding"/>
    <property type="evidence" value="ECO:0007669"/>
    <property type="project" value="TreeGrafter"/>
</dbReference>
<protein>
    <recommendedName>
        <fullName evidence="3">Cyclic nucleotide-binding domain-containing protein</fullName>
    </recommendedName>
</protein>
<feature type="region of interest" description="Disordered" evidence="2">
    <location>
        <begin position="168"/>
        <end position="188"/>
    </location>
</feature>
<dbReference type="InterPro" id="IPR018488">
    <property type="entry name" value="cNMP-bd_CS"/>
</dbReference>
<dbReference type="AlphaFoldDB" id="A0A7J6MPT0"/>
<dbReference type="InterPro" id="IPR018490">
    <property type="entry name" value="cNMP-bd_dom_sf"/>
</dbReference>
<dbReference type="GO" id="GO:0030552">
    <property type="term" value="F:cAMP binding"/>
    <property type="evidence" value="ECO:0007669"/>
    <property type="project" value="TreeGrafter"/>
</dbReference>
<evidence type="ECO:0000313" key="5">
    <source>
        <dbReference type="Proteomes" id="UP000591131"/>
    </source>
</evidence>
<dbReference type="InterPro" id="IPR011010">
    <property type="entry name" value="DNA_brk_join_enz"/>
</dbReference>
<dbReference type="SUPFAM" id="SSF51206">
    <property type="entry name" value="cAMP-binding domain-like"/>
    <property type="match status" value="4"/>
</dbReference>
<feature type="compositionally biased region" description="Basic and acidic residues" evidence="2">
    <location>
        <begin position="34"/>
        <end position="45"/>
    </location>
</feature>
<dbReference type="SUPFAM" id="SSF56349">
    <property type="entry name" value="DNA breaking-rejoining enzymes"/>
    <property type="match status" value="1"/>
</dbReference>
<dbReference type="InterPro" id="IPR013762">
    <property type="entry name" value="Integrase-like_cat_sf"/>
</dbReference>